<dbReference type="PANTHER" id="PTHR48277:SF1">
    <property type="entry name" value="MITOCHONDRIAL RIBOSOMAL PROTEIN S5"/>
    <property type="match status" value="1"/>
</dbReference>
<evidence type="ECO:0000256" key="4">
    <source>
        <dbReference type="ARBA" id="ARBA00023128"/>
    </source>
</evidence>
<dbReference type="InterPro" id="IPR005324">
    <property type="entry name" value="Ribosomal_uS5_C"/>
</dbReference>
<keyword evidence="3 7" id="KW-0689">Ribosomal protein</keyword>
<evidence type="ECO:0000256" key="1">
    <source>
        <dbReference type="ARBA" id="ARBA00004173"/>
    </source>
</evidence>
<protein>
    <recommendedName>
        <fullName evidence="6">Small ribosomal subunit protein uS5m</fullName>
    </recommendedName>
</protein>
<evidence type="ECO:0000259" key="9">
    <source>
        <dbReference type="PROSITE" id="PS50881"/>
    </source>
</evidence>
<dbReference type="InterPro" id="IPR014721">
    <property type="entry name" value="Ribsml_uS5_D2-typ_fold_subgr"/>
</dbReference>
<name>H0ER41_GLAL7</name>
<evidence type="ECO:0000256" key="3">
    <source>
        <dbReference type="ARBA" id="ARBA00022980"/>
    </source>
</evidence>
<dbReference type="SUPFAM" id="SSF54211">
    <property type="entry name" value="Ribosomal protein S5 domain 2-like"/>
    <property type="match status" value="1"/>
</dbReference>
<dbReference type="GO" id="GO:0006412">
    <property type="term" value="P:translation"/>
    <property type="evidence" value="ECO:0007669"/>
    <property type="project" value="InterPro"/>
</dbReference>
<dbReference type="FunFam" id="3.30.160.20:FF:000022">
    <property type="entry name" value="28S ribosomal protein S5, mitochondrial"/>
    <property type="match status" value="1"/>
</dbReference>
<dbReference type="Pfam" id="PF03719">
    <property type="entry name" value="Ribosomal_S5_C"/>
    <property type="match status" value="1"/>
</dbReference>
<dbReference type="InterPro" id="IPR013810">
    <property type="entry name" value="Ribosomal_uS5_N"/>
</dbReference>
<dbReference type="AlphaFoldDB" id="H0ER41"/>
<dbReference type="InParanoid" id="H0ER41"/>
<dbReference type="OrthoDB" id="309483at2759"/>
<dbReference type="InterPro" id="IPR020568">
    <property type="entry name" value="Ribosomal_Su5_D2-typ_SF"/>
</dbReference>
<dbReference type="Pfam" id="PF00333">
    <property type="entry name" value="Ribosomal_S5"/>
    <property type="match status" value="1"/>
</dbReference>
<dbReference type="PROSITE" id="PS50881">
    <property type="entry name" value="S5_DSRBD"/>
    <property type="match status" value="1"/>
</dbReference>
<dbReference type="GO" id="GO:0005763">
    <property type="term" value="C:mitochondrial small ribosomal subunit"/>
    <property type="evidence" value="ECO:0007669"/>
    <property type="project" value="UniProtKB-ARBA"/>
</dbReference>
<keyword evidence="4" id="KW-0496">Mitochondrion</keyword>
<evidence type="ECO:0000256" key="2">
    <source>
        <dbReference type="ARBA" id="ARBA00008945"/>
    </source>
</evidence>
<gene>
    <name evidence="10" type="ORF">M7I_5156</name>
</gene>
<dbReference type="EMBL" id="AGUE01000132">
    <property type="protein sequence ID" value="EHK99004.1"/>
    <property type="molecule type" value="Genomic_DNA"/>
</dbReference>
<evidence type="ECO:0000256" key="5">
    <source>
        <dbReference type="ARBA" id="ARBA00023274"/>
    </source>
</evidence>
<evidence type="ECO:0000313" key="11">
    <source>
        <dbReference type="Proteomes" id="UP000005446"/>
    </source>
</evidence>
<keyword evidence="5 7" id="KW-0687">Ribonucleoprotein</keyword>
<dbReference type="GO" id="GO:0003723">
    <property type="term" value="F:RNA binding"/>
    <property type="evidence" value="ECO:0007669"/>
    <property type="project" value="InterPro"/>
</dbReference>
<dbReference type="HOGENOM" id="CLU_037994_1_0_1"/>
<accession>H0ER41</accession>
<feature type="domain" description="S5 DRBM" evidence="9">
    <location>
        <begin position="267"/>
        <end position="330"/>
    </location>
</feature>
<comment type="similarity">
    <text evidence="2 8">Belongs to the universal ribosomal protein uS5 family.</text>
</comment>
<proteinExistence type="inferred from homology"/>
<dbReference type="GO" id="GO:0003735">
    <property type="term" value="F:structural constituent of ribosome"/>
    <property type="evidence" value="ECO:0007669"/>
    <property type="project" value="UniProtKB-UniRule"/>
</dbReference>
<sequence length="414" mass="46842">MSISRPARCVFSAPALPRIRPRVRCRNFHSSLNLCERKPKHPSIKAADMGLIEKQNREMKERARENFKPYTEKEKAALAAKYTPEQIAAIEAGEAAIDPVDMNEGGVIRSDWGTLDYLDDFSTMRTMVDRNYFNQDGPKDPNARMMTEQESMEANHDFLKKIYEENPLPEDYNPENEEHVAKLRPNRKDLLRSFDEVPSSMGTHGPIKEPSLMAPGIPIDIESELDQSEVVKKKVETQEEEDTRDPDGVYDRFRKQTGLTLDEILKLNCKILVQHNVTNQTRLGKIQSVYALAISGDGDGRLGIGEAKGQEPLDAMNNAKMQAMKSMQPIPRYEERTIFGDVEGKVSAVKVQLMSRPPAGLQDLAARVPRSRNKMNTVKAAYQALMKQRIPDQIARGRGKKLVDVRKVYYGGRN</sequence>
<organism evidence="10 11">
    <name type="scientific">Glarea lozoyensis (strain ATCC 74030 / MF5533)</name>
    <dbReference type="NCBI Taxonomy" id="1104152"/>
    <lineage>
        <taxon>Eukaryota</taxon>
        <taxon>Fungi</taxon>
        <taxon>Dikarya</taxon>
        <taxon>Ascomycota</taxon>
        <taxon>Pezizomycotina</taxon>
        <taxon>Leotiomycetes</taxon>
        <taxon>Helotiales</taxon>
        <taxon>Helotiaceae</taxon>
        <taxon>Glarea</taxon>
    </lineage>
</organism>
<reference evidence="10 11" key="1">
    <citation type="journal article" date="2012" name="Eukaryot. Cell">
        <title>Genome sequence of the fungus Glarea lozoyensis: the first genome sequence of a species from the Helotiaceae family.</title>
        <authorList>
            <person name="Youssar L."/>
            <person name="Gruening B.A."/>
            <person name="Erxleben A."/>
            <person name="Guenther S."/>
            <person name="Huettel W."/>
        </authorList>
    </citation>
    <scope>NUCLEOTIDE SEQUENCE [LARGE SCALE GENOMIC DNA]</scope>
    <source>
        <strain evidence="11">ATCC 74030 / MF5533</strain>
    </source>
</reference>
<evidence type="ECO:0000256" key="6">
    <source>
        <dbReference type="ARBA" id="ARBA00039335"/>
    </source>
</evidence>
<comment type="subcellular location">
    <subcellularLocation>
        <location evidence="1">Mitochondrion</location>
    </subcellularLocation>
</comment>
<evidence type="ECO:0000256" key="7">
    <source>
        <dbReference type="PROSITE-ProRule" id="PRU00268"/>
    </source>
</evidence>
<keyword evidence="11" id="KW-1185">Reference proteome</keyword>
<dbReference type="SUPFAM" id="SSF54768">
    <property type="entry name" value="dsRNA-binding domain-like"/>
    <property type="match status" value="1"/>
</dbReference>
<comment type="caution">
    <text evidence="10">The sequence shown here is derived from an EMBL/GenBank/DDBJ whole genome shotgun (WGS) entry which is preliminary data.</text>
</comment>
<dbReference type="PANTHER" id="PTHR48277">
    <property type="entry name" value="MITOCHONDRIAL RIBOSOMAL PROTEIN S5"/>
    <property type="match status" value="1"/>
</dbReference>
<evidence type="ECO:0000256" key="8">
    <source>
        <dbReference type="RuleBase" id="RU003823"/>
    </source>
</evidence>
<dbReference type="Gene3D" id="3.30.230.10">
    <property type="match status" value="1"/>
</dbReference>
<dbReference type="Proteomes" id="UP000005446">
    <property type="component" value="Unassembled WGS sequence"/>
</dbReference>
<evidence type="ECO:0000313" key="10">
    <source>
        <dbReference type="EMBL" id="EHK99004.1"/>
    </source>
</evidence>
<dbReference type="Gene3D" id="3.30.160.20">
    <property type="match status" value="1"/>
</dbReference>
<dbReference type="InterPro" id="IPR000851">
    <property type="entry name" value="Ribosomal_uS5"/>
</dbReference>